<name>A0AAN7USA5_9PEZI</name>
<dbReference type="InterPro" id="IPR043504">
    <property type="entry name" value="Peptidase_S1_PA_chymotrypsin"/>
</dbReference>
<keyword evidence="2" id="KW-0732">Signal</keyword>
<accession>A0AAN7USA5</accession>
<dbReference type="InterPro" id="IPR050966">
    <property type="entry name" value="Glutamyl_endopeptidase"/>
</dbReference>
<keyword evidence="1" id="KW-0645">Protease</keyword>
<dbReference type="PROSITE" id="PS00673">
    <property type="entry name" value="V8_SER"/>
    <property type="match status" value="1"/>
</dbReference>
<dbReference type="InterPro" id="IPR000126">
    <property type="entry name" value="V8_ser_AS"/>
</dbReference>
<dbReference type="AlphaFoldDB" id="A0AAN7USA5"/>
<evidence type="ECO:0000256" key="1">
    <source>
        <dbReference type="ARBA" id="ARBA00022670"/>
    </source>
</evidence>
<dbReference type="SUPFAM" id="SSF50494">
    <property type="entry name" value="Trypsin-like serine proteases"/>
    <property type="match status" value="1"/>
</dbReference>
<keyword evidence="3" id="KW-0378">Hydrolase</keyword>
<protein>
    <recommendedName>
        <fullName evidence="7">Serine protease</fullName>
    </recommendedName>
</protein>
<dbReference type="Proteomes" id="UP001305414">
    <property type="component" value="Unassembled WGS sequence"/>
</dbReference>
<evidence type="ECO:0000313" key="5">
    <source>
        <dbReference type="EMBL" id="KAK5634647.1"/>
    </source>
</evidence>
<dbReference type="PANTHER" id="PTHR15462:SF8">
    <property type="entry name" value="SERINE PROTEASE"/>
    <property type="match status" value="1"/>
</dbReference>
<comment type="caution">
    <text evidence="5">The sequence shown here is derived from an EMBL/GenBank/DDBJ whole genome shotgun (WGS) entry which is preliminary data.</text>
</comment>
<gene>
    <name evidence="5" type="ORF">RRF57_010360</name>
</gene>
<evidence type="ECO:0008006" key="7">
    <source>
        <dbReference type="Google" id="ProtNLM"/>
    </source>
</evidence>
<reference evidence="5 6" key="1">
    <citation type="submission" date="2023-10" db="EMBL/GenBank/DDBJ databases">
        <title>Draft genome sequence of Xylaria bambusicola isolate GMP-LS, the root and basal stem rot pathogen of sugarcane in Indonesia.</title>
        <authorList>
            <person name="Selvaraj P."/>
            <person name="Muralishankar V."/>
            <person name="Muruganantham S."/>
            <person name="Sp S."/>
            <person name="Haryani S."/>
            <person name="Lau K.J.X."/>
            <person name="Naqvi N.I."/>
        </authorList>
    </citation>
    <scope>NUCLEOTIDE SEQUENCE [LARGE SCALE GENOMIC DNA]</scope>
    <source>
        <strain evidence="5">GMP-LS</strain>
    </source>
</reference>
<dbReference type="PANTHER" id="PTHR15462">
    <property type="entry name" value="SERINE PROTEASE"/>
    <property type="match status" value="1"/>
</dbReference>
<evidence type="ECO:0000256" key="2">
    <source>
        <dbReference type="ARBA" id="ARBA00022729"/>
    </source>
</evidence>
<evidence type="ECO:0000313" key="6">
    <source>
        <dbReference type="Proteomes" id="UP001305414"/>
    </source>
</evidence>
<dbReference type="Gene3D" id="2.40.10.10">
    <property type="entry name" value="Trypsin-like serine proteases"/>
    <property type="match status" value="1"/>
</dbReference>
<proteinExistence type="predicted"/>
<evidence type="ECO:0000256" key="4">
    <source>
        <dbReference type="ARBA" id="ARBA00022825"/>
    </source>
</evidence>
<sequence length="608" mass="67130">MECTRLSLRMMQKNNAEGRRRMVQVALERSAADPKDTTIYFWYLMAASRSVETMPSNTQSLSRTRDPPGDETVVNVKDGRKKVAEEHFKDKTWEISRGSIDNEAAWPIAIGWLVVPDVVVTVGHCAYDYSHSLGRLAKVRAYIEYRGQGDLSNTEARWGTAIAITCGADLGFVGHPGDIMDEGERGARMYEMFTSTTYNLGSSDQHMLQYKIDTYSGNSGSPVFNNQKSLVSIGVHIPGGYSYDSASVFDGRYGNRFLVLQLTAATLTTDKDHPEKATQPNKEARPWLWQLIQRTDESEVKMQALSAGMVEADKVIAPILAKLLYAFPSDLSFGPDAGPEISILAAAAIATAGRLAADSASGSDAESLAKTRRYEGIISHAVLAEAALQFYSSTTLKDTQKKKVWEFIAPFVLKVTPRLLKGALEPSFRLLLSRIAGKTTPDPVRSDNPNQQAELDVGFGRQLKGEELEFFDELMEYAKADEKSTESLYSSLITVGDFLGSAFKKTGPGPRLRPGRRHPGPTQTLAHRAFVAEACLQPFVQLRTELRLDRKSFTHFVNKAKAPGPKLVNVALYVVKLVGLIVGDILREIEKKKAAEKKQGFLDFSWGN</sequence>
<dbReference type="EMBL" id="JAWHQM010000043">
    <property type="protein sequence ID" value="KAK5634647.1"/>
    <property type="molecule type" value="Genomic_DNA"/>
</dbReference>
<dbReference type="GO" id="GO:0008236">
    <property type="term" value="F:serine-type peptidase activity"/>
    <property type="evidence" value="ECO:0007669"/>
    <property type="project" value="UniProtKB-KW"/>
</dbReference>
<organism evidence="5 6">
    <name type="scientific">Xylaria bambusicola</name>
    <dbReference type="NCBI Taxonomy" id="326684"/>
    <lineage>
        <taxon>Eukaryota</taxon>
        <taxon>Fungi</taxon>
        <taxon>Dikarya</taxon>
        <taxon>Ascomycota</taxon>
        <taxon>Pezizomycotina</taxon>
        <taxon>Sordariomycetes</taxon>
        <taxon>Xylariomycetidae</taxon>
        <taxon>Xylariales</taxon>
        <taxon>Xylariaceae</taxon>
        <taxon>Xylaria</taxon>
    </lineage>
</organism>
<keyword evidence="4" id="KW-0720">Serine protease</keyword>
<keyword evidence="6" id="KW-1185">Reference proteome</keyword>
<dbReference type="InterPro" id="IPR009003">
    <property type="entry name" value="Peptidase_S1_PA"/>
</dbReference>
<evidence type="ECO:0000256" key="3">
    <source>
        <dbReference type="ARBA" id="ARBA00022801"/>
    </source>
</evidence>
<dbReference type="GO" id="GO:0006508">
    <property type="term" value="P:proteolysis"/>
    <property type="evidence" value="ECO:0007669"/>
    <property type="project" value="UniProtKB-KW"/>
</dbReference>